<evidence type="ECO:0000259" key="10">
    <source>
        <dbReference type="Pfam" id="PF00724"/>
    </source>
</evidence>
<evidence type="ECO:0000259" key="11">
    <source>
        <dbReference type="Pfam" id="PF07992"/>
    </source>
</evidence>
<organism evidence="12 13">
    <name type="scientific">Pseudaminobacter salicylatoxidans</name>
    <dbReference type="NCBI Taxonomy" id="93369"/>
    <lineage>
        <taxon>Bacteria</taxon>
        <taxon>Pseudomonadati</taxon>
        <taxon>Pseudomonadota</taxon>
        <taxon>Alphaproteobacteria</taxon>
        <taxon>Hyphomicrobiales</taxon>
        <taxon>Phyllobacteriaceae</taxon>
        <taxon>Pseudaminobacter</taxon>
    </lineage>
</organism>
<evidence type="ECO:0000256" key="1">
    <source>
        <dbReference type="ARBA" id="ARBA00001917"/>
    </source>
</evidence>
<gene>
    <name evidence="12" type="ORF">C7441_109176</name>
</gene>
<reference evidence="12 13" key="1">
    <citation type="submission" date="2018-05" db="EMBL/GenBank/DDBJ databases">
        <title>Genomic Encyclopedia of Type Strains, Phase IV (KMG-IV): sequencing the most valuable type-strain genomes for metagenomic binning, comparative biology and taxonomic classification.</title>
        <authorList>
            <person name="Goeker M."/>
        </authorList>
    </citation>
    <scope>NUCLEOTIDE SEQUENCE [LARGE SCALE GENOMIC DNA]</scope>
    <source>
        <strain evidence="12 13">DSM 6986</strain>
    </source>
</reference>
<feature type="domain" description="NADH:flavin oxidoreductase/NADH oxidase N-terminal" evidence="10">
    <location>
        <begin position="8"/>
        <end position="343"/>
    </location>
</feature>
<evidence type="ECO:0000256" key="5">
    <source>
        <dbReference type="ARBA" id="ARBA00022643"/>
    </source>
</evidence>
<dbReference type="GO" id="GO:0010181">
    <property type="term" value="F:FMN binding"/>
    <property type="evidence" value="ECO:0007669"/>
    <property type="project" value="InterPro"/>
</dbReference>
<sequence>MSASYPRLFSPLTIRGHEIRNRILSTGHQTYLAQAGLPGEDFIAYHAARARGGVGLIVTEAARFHSSSMTQSPDLVIVSDDAIGHYARLASAVHEHGARIIGQLSHAGRVSRRMQNGMRGVVFAPSSVPENRFHTVPREMPTEMVTEIVAALAEGARRYIEAGYDGVELMASHGLLFAQFLNPASNLRKDCYGGSLENRMRALRESLIAARSAIGAGPMIGLRISADELDEGGLDQATVLEACRDLSAAGLVDYVNTTVGTMAALGASVHVVPPMEIAPAYVAEHSRRIRAVVTVPVFVAGRINQPQIAEEVLAAGQADMCAMTRALITDPEMPNKAHSGRSDDIRACIGCNQACIGHFHAGQSISCIQNPITGREVRLAGIPQSSQKRKILIAGAGPAGMKAAITAAQMGHKVILAEAGPQAGGQALLAQLLPERAEFGGLVTNLLAELAGHDVDLRLNTRVSAELAARIAPDALILATGSKPVETPVEGRDSGNVIEACDLLAGRARPGARVVVADWRCDWIGIGIAVLLQRAGHHVRLAVNGIAAGQNLQQYVRDHWAGRLHEAGIEVIPYARLFGIDDDNAYFLHGASGQPTIMEGVDSLILCSGRAPDAALEQELGGCGLPFITIGDCTIARSAEEAIYDGLVEVRGFLDALDQKG</sequence>
<keyword evidence="6" id="KW-0479">Metal-binding</keyword>
<dbReference type="InterPro" id="IPR023753">
    <property type="entry name" value="FAD/NAD-binding_dom"/>
</dbReference>
<accession>A0A316C1G2</accession>
<dbReference type="PRINTS" id="PR00368">
    <property type="entry name" value="FADPNR"/>
</dbReference>
<dbReference type="Pfam" id="PF07992">
    <property type="entry name" value="Pyr_redox_2"/>
    <property type="match status" value="1"/>
</dbReference>
<dbReference type="Pfam" id="PF00724">
    <property type="entry name" value="Oxidored_FMN"/>
    <property type="match status" value="1"/>
</dbReference>
<dbReference type="AlphaFoldDB" id="A0A316C1G2"/>
<dbReference type="GO" id="GO:0008670">
    <property type="term" value="F:2,4-dienoyl-CoA reductase (NADPH) activity"/>
    <property type="evidence" value="ECO:0007669"/>
    <property type="project" value="TreeGrafter"/>
</dbReference>
<evidence type="ECO:0000256" key="9">
    <source>
        <dbReference type="ARBA" id="ARBA00023014"/>
    </source>
</evidence>
<dbReference type="SUPFAM" id="SSF51971">
    <property type="entry name" value="Nucleotide-binding domain"/>
    <property type="match status" value="1"/>
</dbReference>
<dbReference type="OrthoDB" id="9804454at2"/>
<dbReference type="EMBL" id="QGGG01000009">
    <property type="protein sequence ID" value="PWJ82407.1"/>
    <property type="molecule type" value="Genomic_DNA"/>
</dbReference>
<keyword evidence="13" id="KW-1185">Reference proteome</keyword>
<dbReference type="Proteomes" id="UP000245396">
    <property type="component" value="Unassembled WGS sequence"/>
</dbReference>
<dbReference type="SUPFAM" id="SSF51905">
    <property type="entry name" value="FAD/NAD(P)-binding domain"/>
    <property type="match status" value="1"/>
</dbReference>
<dbReference type="PANTHER" id="PTHR42917:SF2">
    <property type="entry name" value="2,4-DIENOYL-COA REDUCTASE [(2E)-ENOYL-COA-PRODUCING]"/>
    <property type="match status" value="1"/>
</dbReference>
<evidence type="ECO:0000313" key="13">
    <source>
        <dbReference type="Proteomes" id="UP000245396"/>
    </source>
</evidence>
<dbReference type="GO" id="GO:0033543">
    <property type="term" value="P:fatty acid beta-oxidation, unsaturated, even number, reductase/isomerase pathway"/>
    <property type="evidence" value="ECO:0007669"/>
    <property type="project" value="TreeGrafter"/>
</dbReference>
<dbReference type="Gene3D" id="3.40.50.720">
    <property type="entry name" value="NAD(P)-binding Rossmann-like Domain"/>
    <property type="match status" value="1"/>
</dbReference>
<evidence type="ECO:0000256" key="4">
    <source>
        <dbReference type="ARBA" id="ARBA00022630"/>
    </source>
</evidence>
<keyword evidence="4" id="KW-0285">Flavoprotein</keyword>
<dbReference type="Gene3D" id="3.50.50.60">
    <property type="entry name" value="FAD/NAD(P)-binding domain"/>
    <property type="match status" value="1"/>
</dbReference>
<keyword evidence="8" id="KW-0408">Iron</keyword>
<dbReference type="InterPro" id="IPR051793">
    <property type="entry name" value="NADH:flavin_oxidoreductase"/>
</dbReference>
<proteinExistence type="inferred from homology"/>
<comment type="cofactor">
    <cofactor evidence="1">
        <name>FMN</name>
        <dbReference type="ChEBI" id="CHEBI:58210"/>
    </cofactor>
</comment>
<dbReference type="Gene3D" id="3.20.20.70">
    <property type="entry name" value="Aldolase class I"/>
    <property type="match status" value="1"/>
</dbReference>
<keyword evidence="5" id="KW-0288">FMN</keyword>
<feature type="domain" description="FAD/NAD(P)-binding" evidence="11">
    <location>
        <begin position="390"/>
        <end position="619"/>
    </location>
</feature>
<dbReference type="InterPro" id="IPR001155">
    <property type="entry name" value="OxRdtase_FMN_N"/>
</dbReference>
<dbReference type="STRING" id="1192868.GCA_000304395_03755"/>
<keyword evidence="9" id="KW-0411">Iron-sulfur</keyword>
<dbReference type="GO" id="GO:0046872">
    <property type="term" value="F:metal ion binding"/>
    <property type="evidence" value="ECO:0007669"/>
    <property type="project" value="UniProtKB-KW"/>
</dbReference>
<comment type="caution">
    <text evidence="12">The sequence shown here is derived from an EMBL/GenBank/DDBJ whole genome shotgun (WGS) entry which is preliminary data.</text>
</comment>
<comment type="similarity">
    <text evidence="3">In the N-terminal section; belongs to the NADH:flavin oxidoreductase/NADH oxidase family.</text>
</comment>
<keyword evidence="7" id="KW-0560">Oxidoreductase</keyword>
<comment type="cofactor">
    <cofactor evidence="2">
        <name>[4Fe-4S] cluster</name>
        <dbReference type="ChEBI" id="CHEBI:49883"/>
    </cofactor>
</comment>
<evidence type="ECO:0000256" key="6">
    <source>
        <dbReference type="ARBA" id="ARBA00022723"/>
    </source>
</evidence>
<dbReference type="PANTHER" id="PTHR42917">
    <property type="entry name" value="2,4-DIENOYL-COA REDUCTASE"/>
    <property type="match status" value="1"/>
</dbReference>
<evidence type="ECO:0000256" key="3">
    <source>
        <dbReference type="ARBA" id="ARBA00011048"/>
    </source>
</evidence>
<evidence type="ECO:0000256" key="2">
    <source>
        <dbReference type="ARBA" id="ARBA00001966"/>
    </source>
</evidence>
<evidence type="ECO:0000256" key="8">
    <source>
        <dbReference type="ARBA" id="ARBA00023004"/>
    </source>
</evidence>
<dbReference type="InterPro" id="IPR036188">
    <property type="entry name" value="FAD/NAD-bd_sf"/>
</dbReference>
<evidence type="ECO:0000313" key="12">
    <source>
        <dbReference type="EMBL" id="PWJ82407.1"/>
    </source>
</evidence>
<evidence type="ECO:0000256" key="7">
    <source>
        <dbReference type="ARBA" id="ARBA00023002"/>
    </source>
</evidence>
<protein>
    <submittedName>
        <fullName evidence="12">2,4-dienoyl-CoA reductase-like NADH-dependent reductase (Old Yellow Enzyme family)</fullName>
    </submittedName>
</protein>
<dbReference type="GO" id="GO:0051536">
    <property type="term" value="F:iron-sulfur cluster binding"/>
    <property type="evidence" value="ECO:0007669"/>
    <property type="project" value="UniProtKB-KW"/>
</dbReference>
<dbReference type="InterPro" id="IPR013785">
    <property type="entry name" value="Aldolase_TIM"/>
</dbReference>
<dbReference type="RefSeq" id="WP_109613410.1">
    <property type="nucleotide sequence ID" value="NZ_QGGG01000009.1"/>
</dbReference>
<name>A0A316C1G2_PSESE</name>
<dbReference type="SUPFAM" id="SSF51395">
    <property type="entry name" value="FMN-linked oxidoreductases"/>
    <property type="match status" value="1"/>
</dbReference>